<dbReference type="EMBL" id="CP071090">
    <property type="protein sequence ID" value="QSQ20460.1"/>
    <property type="molecule type" value="Genomic_DNA"/>
</dbReference>
<accession>A0ABX7NNM4</accession>
<evidence type="ECO:0000259" key="1">
    <source>
        <dbReference type="Pfam" id="PF13503"/>
    </source>
</evidence>
<proteinExistence type="predicted"/>
<dbReference type="RefSeq" id="WP_206722040.1">
    <property type="nucleotide sequence ID" value="NZ_CP071090.1"/>
</dbReference>
<feature type="domain" description="DUF4123" evidence="1">
    <location>
        <begin position="24"/>
        <end position="140"/>
    </location>
</feature>
<keyword evidence="3" id="KW-1185">Reference proteome</keyword>
<organism evidence="2 3">
    <name type="scientific">Pyxidicoccus parkwayensis</name>
    <dbReference type="NCBI Taxonomy" id="2813578"/>
    <lineage>
        <taxon>Bacteria</taxon>
        <taxon>Pseudomonadati</taxon>
        <taxon>Myxococcota</taxon>
        <taxon>Myxococcia</taxon>
        <taxon>Myxococcales</taxon>
        <taxon>Cystobacterineae</taxon>
        <taxon>Myxococcaceae</taxon>
        <taxon>Pyxidicoccus</taxon>
    </lineage>
</organism>
<protein>
    <submittedName>
        <fullName evidence="2">DUF4123 domain-containing protein</fullName>
    </submittedName>
</protein>
<evidence type="ECO:0000313" key="3">
    <source>
        <dbReference type="Proteomes" id="UP000662747"/>
    </source>
</evidence>
<evidence type="ECO:0000313" key="2">
    <source>
        <dbReference type="EMBL" id="QSQ20460.1"/>
    </source>
</evidence>
<dbReference type="Proteomes" id="UP000662747">
    <property type="component" value="Chromosome"/>
</dbReference>
<reference evidence="2 3" key="1">
    <citation type="submission" date="2021-02" db="EMBL/GenBank/DDBJ databases">
        <title>De Novo genome assembly of isolated myxobacteria.</title>
        <authorList>
            <person name="Stevens D.C."/>
        </authorList>
    </citation>
    <scope>NUCLEOTIDE SEQUENCE [LARGE SCALE GENOMIC DNA]</scope>
    <source>
        <strain evidence="3">SCPEA02</strain>
    </source>
</reference>
<dbReference type="InterPro" id="IPR025391">
    <property type="entry name" value="DUF4123"/>
</dbReference>
<gene>
    <name evidence="2" type="ORF">JY651_35185</name>
</gene>
<name>A0ABX7NNM4_9BACT</name>
<dbReference type="Pfam" id="PF13503">
    <property type="entry name" value="DUF4123"/>
    <property type="match status" value="1"/>
</dbReference>
<sequence length="186" mass="21104">MSDPVAALLRVFAEEAARAPGTQLYAILDGARDSRVHRRVLDGRFAHSCLYAGKLPPELIEVAPYLVRLEPDHPLAMALLAEAWGNSWGIFLRARPGLEPLRKHFRRFLKVRDEQGKSLVFRYYDPRVLRVYLPTCTAVELDFLFGDVLQLYAESERGDALLAYSREGGQLTRRTLPLWSAPRVEA</sequence>